<evidence type="ECO:0000313" key="3">
    <source>
        <dbReference type="Proteomes" id="UP001242811"/>
    </source>
</evidence>
<protein>
    <submittedName>
        <fullName evidence="2">Acetyltransferase</fullName>
        <ecNumber evidence="2">2.3.1.-</ecNumber>
    </submittedName>
</protein>
<proteinExistence type="predicted"/>
<feature type="domain" description="N-acetyltransferase" evidence="1">
    <location>
        <begin position="1"/>
        <end position="157"/>
    </location>
</feature>
<dbReference type="PANTHER" id="PTHR43451">
    <property type="entry name" value="ACETYLTRANSFERASE (GNAT) FAMILY PROTEIN"/>
    <property type="match status" value="1"/>
</dbReference>
<name>A0ABU0L4X2_9BACL</name>
<dbReference type="EMBL" id="JAUSWA010000035">
    <property type="protein sequence ID" value="MDQ0496349.1"/>
    <property type="molecule type" value="Genomic_DNA"/>
</dbReference>
<evidence type="ECO:0000259" key="1">
    <source>
        <dbReference type="PROSITE" id="PS51186"/>
    </source>
</evidence>
<dbReference type="InterPro" id="IPR052564">
    <property type="entry name" value="N-acetyltrans/Recomb-assoc"/>
</dbReference>
<dbReference type="EC" id="2.3.1.-" evidence="2"/>
<keyword evidence="2" id="KW-0808">Transferase</keyword>
<dbReference type="InterPro" id="IPR016181">
    <property type="entry name" value="Acyl_CoA_acyltransferase"/>
</dbReference>
<dbReference type="CDD" id="cd04301">
    <property type="entry name" value="NAT_SF"/>
    <property type="match status" value="1"/>
</dbReference>
<dbReference type="InterPro" id="IPR000182">
    <property type="entry name" value="GNAT_dom"/>
</dbReference>
<dbReference type="PANTHER" id="PTHR43451:SF1">
    <property type="entry name" value="ACETYLTRANSFERASE"/>
    <property type="match status" value="1"/>
</dbReference>
<dbReference type="SUPFAM" id="SSF55729">
    <property type="entry name" value="Acyl-CoA N-acyltransferases (Nat)"/>
    <property type="match status" value="1"/>
</dbReference>
<dbReference type="Gene3D" id="3.40.630.30">
    <property type="match status" value="1"/>
</dbReference>
<organism evidence="2 3">
    <name type="scientific">Paenibacillus brasilensis</name>
    <dbReference type="NCBI Taxonomy" id="128574"/>
    <lineage>
        <taxon>Bacteria</taxon>
        <taxon>Bacillati</taxon>
        <taxon>Bacillota</taxon>
        <taxon>Bacilli</taxon>
        <taxon>Bacillales</taxon>
        <taxon>Paenibacillaceae</taxon>
        <taxon>Paenibacillus</taxon>
    </lineage>
</organism>
<dbReference type="Pfam" id="PF13673">
    <property type="entry name" value="Acetyltransf_10"/>
    <property type="match status" value="1"/>
</dbReference>
<dbReference type="RefSeq" id="WP_025716335.1">
    <property type="nucleotide sequence ID" value="NZ_CP045298.1"/>
</dbReference>
<sequence>MFVRKFYETDIDQIITLFYETVHEINKHDYTKEQLDAWANRAELSQKREAWLKGLSSNISYVVEMDNRIAGFSDMNRDGYLDRLFVHKDYQGQGIASALVSTLESEAKKLCLVDIDTNASITAKLFFERKGYRVLKSQIVERNGVQLINYRMKKCLR</sequence>
<gene>
    <name evidence="2" type="ORF">QOZ95_004539</name>
</gene>
<keyword evidence="2" id="KW-0012">Acyltransferase</keyword>
<dbReference type="Proteomes" id="UP001242811">
    <property type="component" value="Unassembled WGS sequence"/>
</dbReference>
<keyword evidence="3" id="KW-1185">Reference proteome</keyword>
<dbReference type="PROSITE" id="PS51186">
    <property type="entry name" value="GNAT"/>
    <property type="match status" value="1"/>
</dbReference>
<evidence type="ECO:0000313" key="2">
    <source>
        <dbReference type="EMBL" id="MDQ0496349.1"/>
    </source>
</evidence>
<dbReference type="GO" id="GO:0016746">
    <property type="term" value="F:acyltransferase activity"/>
    <property type="evidence" value="ECO:0007669"/>
    <property type="project" value="UniProtKB-KW"/>
</dbReference>
<comment type="caution">
    <text evidence="2">The sequence shown here is derived from an EMBL/GenBank/DDBJ whole genome shotgun (WGS) entry which is preliminary data.</text>
</comment>
<reference evidence="2 3" key="1">
    <citation type="submission" date="2023-07" db="EMBL/GenBank/DDBJ databases">
        <title>Genomic Encyclopedia of Type Strains, Phase IV (KMG-IV): sequencing the most valuable type-strain genomes for metagenomic binning, comparative biology and taxonomic classification.</title>
        <authorList>
            <person name="Goeker M."/>
        </authorList>
    </citation>
    <scope>NUCLEOTIDE SEQUENCE [LARGE SCALE GENOMIC DNA]</scope>
    <source>
        <strain evidence="2 3">DSM 14914</strain>
    </source>
</reference>
<accession>A0ABU0L4X2</accession>